<reference evidence="2 3" key="1">
    <citation type="journal article" date="2014" name="Genome Announc.">
        <title>Genome Sequence of Youngiibacter fragilis, the Type Strain of the Genus Youngiibacter.</title>
        <authorList>
            <person name="Wawrik C.B."/>
            <person name="Callaghan A.V."/>
            <person name="Stamps B.W."/>
            <person name="Wawrik B."/>
        </authorList>
    </citation>
    <scope>NUCLEOTIDE SEQUENCE [LARGE SCALE GENOMIC DNA]</scope>
    <source>
        <strain evidence="2 3">232.1</strain>
    </source>
</reference>
<feature type="non-terminal residue" evidence="2">
    <location>
        <position position="377"/>
    </location>
</feature>
<dbReference type="Proteomes" id="UP000017747">
    <property type="component" value="Unassembled WGS sequence"/>
</dbReference>
<organism evidence="2 3">
    <name type="scientific">Youngiibacter fragilis 232.1</name>
    <dbReference type="NCBI Taxonomy" id="994573"/>
    <lineage>
        <taxon>Bacteria</taxon>
        <taxon>Bacillati</taxon>
        <taxon>Bacillota</taxon>
        <taxon>Clostridia</taxon>
        <taxon>Eubacteriales</taxon>
        <taxon>Clostridiaceae</taxon>
        <taxon>Youngiibacter</taxon>
    </lineage>
</organism>
<evidence type="ECO:0000313" key="2">
    <source>
        <dbReference type="EMBL" id="ETA80160.1"/>
    </source>
</evidence>
<dbReference type="SUPFAM" id="SSF53098">
    <property type="entry name" value="Ribonuclease H-like"/>
    <property type="match status" value="1"/>
</dbReference>
<gene>
    <name evidence="2" type="ORF">T472_0213240</name>
</gene>
<dbReference type="STRING" id="994573.T472_0213240"/>
<accession>V7I1P6</accession>
<evidence type="ECO:0000313" key="3">
    <source>
        <dbReference type="Proteomes" id="UP000017747"/>
    </source>
</evidence>
<dbReference type="eggNOG" id="COG3385">
    <property type="taxonomic scope" value="Bacteria"/>
</dbReference>
<feature type="domain" description="Transposase IS701-like DDE" evidence="1">
    <location>
        <begin position="54"/>
        <end position="235"/>
    </location>
</feature>
<proteinExistence type="predicted"/>
<protein>
    <submittedName>
        <fullName evidence="2">Transposase IS4</fullName>
    </submittedName>
</protein>
<sequence>FHRYINSSLLKKCGFYKKGGFPCVTILKSLFDLVFTHNNLWRVLESSSKLTFRKNTAYRFLNEGKFNWERLVFSVAEKIISYFSSLTSDDRATALVIDDSLLSRDRSKKVELLSRVYDHTTHKYRKGFRMLTLGWTDGSSFIPLNFRLLSSQNEKNVLCAPLVVKDKRTMEHRRRVKATSNTTDMVLDLLKQARHIPAKYVLFDSWFTMPKTVAAIKDMGRDVIGMVRITEKVHYLYNGKWQNIKSIYSSIGHSKDNSDPVLGTANVKLRAEKESSEDKWIEAKLIFVKNKNSKTDSWLALLSTDLEIDAEETIRIYGKRWDIEVFFKMCKSHLALGKEYQGRSYDAQVSTTAIVFSRYMMIAESVRKDCDQRTWGE</sequence>
<dbReference type="InterPro" id="IPR012337">
    <property type="entry name" value="RNaseH-like_sf"/>
</dbReference>
<name>V7I1P6_9CLOT</name>
<evidence type="ECO:0000259" key="1">
    <source>
        <dbReference type="Pfam" id="PF13546"/>
    </source>
</evidence>
<dbReference type="InterPro" id="IPR038721">
    <property type="entry name" value="IS701-like_DDE_dom"/>
</dbReference>
<dbReference type="AlphaFoldDB" id="V7I1P6"/>
<dbReference type="Gene3D" id="3.90.350.10">
    <property type="entry name" value="Transposase Inhibitor Protein From Tn5, Chain A, domain 1"/>
    <property type="match status" value="1"/>
</dbReference>
<dbReference type="Pfam" id="PF13546">
    <property type="entry name" value="DDE_5"/>
    <property type="match status" value="1"/>
</dbReference>
<keyword evidence="3" id="KW-1185">Reference proteome</keyword>
<comment type="caution">
    <text evidence="2">The sequence shown here is derived from an EMBL/GenBank/DDBJ whole genome shotgun (WGS) entry which is preliminary data.</text>
</comment>
<feature type="non-terminal residue" evidence="2">
    <location>
        <position position="1"/>
    </location>
</feature>
<dbReference type="EMBL" id="AXUN02000187">
    <property type="protein sequence ID" value="ETA80160.1"/>
    <property type="molecule type" value="Genomic_DNA"/>
</dbReference>